<evidence type="ECO:0000256" key="4">
    <source>
        <dbReference type="SAM" id="MobiDB-lite"/>
    </source>
</evidence>
<feature type="region of interest" description="Disordered" evidence="4">
    <location>
        <begin position="981"/>
        <end position="1027"/>
    </location>
</feature>
<dbReference type="SUPFAM" id="SSF48371">
    <property type="entry name" value="ARM repeat"/>
    <property type="match status" value="1"/>
</dbReference>
<dbReference type="Pfam" id="PF25772">
    <property type="entry name" value="HEAT_RRP12_N"/>
    <property type="match status" value="1"/>
</dbReference>
<comment type="subcellular location">
    <subcellularLocation>
        <location evidence="1">Nucleus</location>
    </subcellularLocation>
</comment>
<organism evidence="7 8">
    <name type="scientific">Multifurca ochricompacta</name>
    <dbReference type="NCBI Taxonomy" id="376703"/>
    <lineage>
        <taxon>Eukaryota</taxon>
        <taxon>Fungi</taxon>
        <taxon>Dikarya</taxon>
        <taxon>Basidiomycota</taxon>
        <taxon>Agaricomycotina</taxon>
        <taxon>Agaricomycetes</taxon>
        <taxon>Russulales</taxon>
        <taxon>Russulaceae</taxon>
        <taxon>Multifurca</taxon>
    </lineage>
</organism>
<evidence type="ECO:0000256" key="2">
    <source>
        <dbReference type="ARBA" id="ARBA00007690"/>
    </source>
</evidence>
<dbReference type="PANTHER" id="PTHR48287">
    <property type="entry name" value="ARM REPEAT SUPERFAMILY PROTEIN"/>
    <property type="match status" value="1"/>
</dbReference>
<dbReference type="InterPro" id="IPR016024">
    <property type="entry name" value="ARM-type_fold"/>
</dbReference>
<dbReference type="InterPro" id="IPR057860">
    <property type="entry name" value="HEAT_RRP12_N"/>
</dbReference>
<sequence length="1134" mass="124319">MSVSVSDGLDLALSKIRPHTTSSLEHQKTPATLSPTAYFAALLTTLDGTLQKDSSLALELYLLALIAPFVSPPVIRGNLDTILSLTSPLFPSLMAHAPPLRSQIGLYGSIIKSLDRSSWKFRLCLDSRPKVRKRAGEAVKDVLSSPPAPLIRHPYSDRVAEWVKSTLADVSANPVARSKHNRSNMEAAEVALHLLSFLRLVIVQLPPSSHSVIVTLLLTLPRLGNHYLSQCVYSILSDLLSATIKGDDLNVVSEVPQILKADANPQASAGELGKVWKAVWVFLESSDAIVRKASCRSLALLAECFTPEFIIPAMQEHSQPEPKSALGKVVSQAEKAFESLAFARSMSELLSTISVLIANLRYRDEPAGPTAAEVLLLPKSFEHKEAADKVLSQAMATMGPAVLLNALPLNLEPTDRQSGREPRAFLLPLLAQPHPSPLGHFVSYFVPLSERMFNLQQKAESEGRHSEAKVWKVLIAQVWAGLPGYCWSKADTQEVSQALVENSITILALKILVDSNVIITSQDQSLLEKLPPGVRADNISQEQAAKNVDFLRNQAESWLAVLFNMFGSADRDTRGMVGEVIAPWLSIAGDSAITQAYHKVSDLFEQNLKKNQFGRGLTDTGNVVAMAQDLLVFILPYLSTQDAIGLFDMIMSKDVLVNQDNGIQKRGYRILARLIEGGKLSLDVESTIRRLDELSDGLSPAAKKDRLQLYANLMPSIPTSALHIIPSLIPEAVLGTKEPSEKARSAAFELIITMGKKMAEGGIVKRDLVDGMEGDGADEAKANLEEYITMIAAGLAGATPHMISATVTAISRLVFEFKDIVKSTLGFIKLAVHTLSEDLIRPQLRQLVPALLVWAHDHKNHFKTKVQHIFERMIRRFGFQDVHSCSNDEEAAKVLLNIKKRKDRAKRKKSFASGDANEEPSRPTTGDAFEDVLYASESELGDSDKSDEEVAGTTRKRKTETFATRLRLDDDEPMDLLSGAASRVTSAKSSRRSKHRQDTSHFKTDEETGKMIIDDSDLEAGGAAEEDVAGTAYQEAITSVDGFTRRPGGRVKFNKDTKKRRREDVIDDDVEMGETEPARTGKKRSEVKPGHEFKAKAGGDLKRKGGVDPYAYVSLKQAAKKSSRRNRLGVAGKR</sequence>
<feature type="domain" description="RRP12 HEAT" evidence="5">
    <location>
        <begin position="287"/>
        <end position="568"/>
    </location>
</feature>
<feature type="compositionally biased region" description="Basic and acidic residues" evidence="4">
    <location>
        <begin position="1076"/>
        <end position="1102"/>
    </location>
</feature>
<dbReference type="Proteomes" id="UP001203297">
    <property type="component" value="Unassembled WGS sequence"/>
</dbReference>
<evidence type="ECO:0000313" key="8">
    <source>
        <dbReference type="Proteomes" id="UP001203297"/>
    </source>
</evidence>
<keyword evidence="8" id="KW-1185">Reference proteome</keyword>
<evidence type="ECO:0000259" key="5">
    <source>
        <dbReference type="Pfam" id="PF08161"/>
    </source>
</evidence>
<feature type="region of interest" description="Disordered" evidence="4">
    <location>
        <begin position="906"/>
        <end position="958"/>
    </location>
</feature>
<dbReference type="GO" id="GO:0005634">
    <property type="term" value="C:nucleus"/>
    <property type="evidence" value="ECO:0007669"/>
    <property type="project" value="UniProtKB-SubCell"/>
</dbReference>
<accession>A0AAD4M8G5</accession>
<feature type="region of interest" description="Disordered" evidence="4">
    <location>
        <begin position="1040"/>
        <end position="1102"/>
    </location>
</feature>
<feature type="compositionally biased region" description="Acidic residues" evidence="4">
    <location>
        <begin position="1014"/>
        <end position="1027"/>
    </location>
</feature>
<proteinExistence type="inferred from homology"/>
<protein>
    <submittedName>
        <fullName evidence="7">Armadillo-type protein</fullName>
    </submittedName>
</protein>
<dbReference type="Pfam" id="PF08161">
    <property type="entry name" value="RRP12_HEAT"/>
    <property type="match status" value="1"/>
</dbReference>
<evidence type="ECO:0000256" key="1">
    <source>
        <dbReference type="ARBA" id="ARBA00004123"/>
    </source>
</evidence>
<dbReference type="AlphaFoldDB" id="A0AAD4M8G5"/>
<keyword evidence="3" id="KW-0539">Nucleus</keyword>
<dbReference type="InterPro" id="IPR011989">
    <property type="entry name" value="ARM-like"/>
</dbReference>
<dbReference type="InterPro" id="IPR012978">
    <property type="entry name" value="HEAT_RRP12"/>
</dbReference>
<comment type="caution">
    <text evidence="7">The sequence shown here is derived from an EMBL/GenBank/DDBJ whole genome shotgun (WGS) entry which is preliminary data.</text>
</comment>
<evidence type="ECO:0000259" key="6">
    <source>
        <dbReference type="Pfam" id="PF25772"/>
    </source>
</evidence>
<evidence type="ECO:0000256" key="3">
    <source>
        <dbReference type="ARBA" id="ARBA00023242"/>
    </source>
</evidence>
<feature type="compositionally biased region" description="Acidic residues" evidence="4">
    <location>
        <begin position="939"/>
        <end position="950"/>
    </location>
</feature>
<feature type="compositionally biased region" description="Basic and acidic residues" evidence="4">
    <location>
        <begin position="996"/>
        <end position="1013"/>
    </location>
</feature>
<dbReference type="PANTHER" id="PTHR48287:SF1">
    <property type="entry name" value="ARM REPEAT SUPERFAMILY PROTEIN"/>
    <property type="match status" value="1"/>
</dbReference>
<name>A0AAD4M8G5_9AGAM</name>
<feature type="domain" description="RRP12 N-terminal HEAT" evidence="6">
    <location>
        <begin position="22"/>
        <end position="241"/>
    </location>
</feature>
<reference evidence="7" key="1">
    <citation type="journal article" date="2022" name="New Phytol.">
        <title>Evolutionary transition to the ectomycorrhizal habit in the genomes of a hyperdiverse lineage of mushroom-forming fungi.</title>
        <authorList>
            <person name="Looney B."/>
            <person name="Miyauchi S."/>
            <person name="Morin E."/>
            <person name="Drula E."/>
            <person name="Courty P.E."/>
            <person name="Kohler A."/>
            <person name="Kuo A."/>
            <person name="LaButti K."/>
            <person name="Pangilinan J."/>
            <person name="Lipzen A."/>
            <person name="Riley R."/>
            <person name="Andreopoulos W."/>
            <person name="He G."/>
            <person name="Johnson J."/>
            <person name="Nolan M."/>
            <person name="Tritt A."/>
            <person name="Barry K.W."/>
            <person name="Grigoriev I.V."/>
            <person name="Nagy L.G."/>
            <person name="Hibbett D."/>
            <person name="Henrissat B."/>
            <person name="Matheny P.B."/>
            <person name="Labbe J."/>
            <person name="Martin F.M."/>
        </authorList>
    </citation>
    <scope>NUCLEOTIDE SEQUENCE</scope>
    <source>
        <strain evidence="7">BPL690</strain>
    </source>
</reference>
<feature type="compositionally biased region" description="Acidic residues" evidence="4">
    <location>
        <begin position="1065"/>
        <end position="1074"/>
    </location>
</feature>
<dbReference type="EMBL" id="WTXG01000005">
    <property type="protein sequence ID" value="KAI0305771.1"/>
    <property type="molecule type" value="Genomic_DNA"/>
</dbReference>
<dbReference type="InterPro" id="IPR052087">
    <property type="entry name" value="RRP12"/>
</dbReference>
<gene>
    <name evidence="7" type="ORF">B0F90DRAFT_1808929</name>
</gene>
<evidence type="ECO:0000313" key="7">
    <source>
        <dbReference type="EMBL" id="KAI0305771.1"/>
    </source>
</evidence>
<comment type="similarity">
    <text evidence="2">Belongs to the RRP12 family.</text>
</comment>
<dbReference type="Gene3D" id="1.25.10.10">
    <property type="entry name" value="Leucine-rich Repeat Variant"/>
    <property type="match status" value="1"/>
</dbReference>